<proteinExistence type="predicted"/>
<feature type="signal peptide" evidence="1">
    <location>
        <begin position="1"/>
        <end position="30"/>
    </location>
</feature>
<sequence length="224" mass="24322">MKKKSKFLGYAVTGALTLGLLGGFDIPAFAEADTTTAQQAINAKASLDEATKQKAQVIMKQLETNLADLGVKLPLKREFGKQREGFAQLDEATKEKVKAIMEQEKAGTITAEEVQAKLAELGVEMPQKGEFGKHANPFTNLDEATKEKVKAIMEQEKAGALTADEAQAKLAELGVEFPSKGEFSKHAEPFANLDEATKEKVQTLIDEAQAELAELGVDKSFFKF</sequence>
<gene>
    <name evidence="2" type="ORF">LYSBPC_00150</name>
</gene>
<keyword evidence="3" id="KW-1185">Reference proteome</keyword>
<accession>A0ABQ5NF73</accession>
<dbReference type="Proteomes" id="UP001065593">
    <property type="component" value="Unassembled WGS sequence"/>
</dbReference>
<evidence type="ECO:0000256" key="1">
    <source>
        <dbReference type="SAM" id="SignalP"/>
    </source>
</evidence>
<protein>
    <submittedName>
        <fullName evidence="2">Uncharacterized protein</fullName>
    </submittedName>
</protein>
<evidence type="ECO:0000313" key="3">
    <source>
        <dbReference type="Proteomes" id="UP001065593"/>
    </source>
</evidence>
<evidence type="ECO:0000313" key="2">
    <source>
        <dbReference type="EMBL" id="GLC86888.1"/>
    </source>
</evidence>
<comment type="caution">
    <text evidence="2">The sequence shown here is derived from an EMBL/GenBank/DDBJ whole genome shotgun (WGS) entry which is preliminary data.</text>
</comment>
<dbReference type="RefSeq" id="WP_264986625.1">
    <property type="nucleotide sequence ID" value="NZ_BRZA01000001.1"/>
</dbReference>
<keyword evidence="1" id="KW-0732">Signal</keyword>
<dbReference type="EMBL" id="BRZA01000001">
    <property type="protein sequence ID" value="GLC86888.1"/>
    <property type="molecule type" value="Genomic_DNA"/>
</dbReference>
<name>A0ABQ5NF73_9BACI</name>
<feature type="chain" id="PRO_5045518114" evidence="1">
    <location>
        <begin position="31"/>
        <end position="224"/>
    </location>
</feature>
<reference evidence="2" key="1">
    <citation type="submission" date="2022-08" db="EMBL/GenBank/DDBJ databases">
        <title>Draft genome sequence of Lysinibacillus sp. strain KH24.</title>
        <authorList>
            <person name="Kanbe H."/>
            <person name="Itoh H."/>
        </authorList>
    </citation>
    <scope>NUCLEOTIDE SEQUENCE</scope>
    <source>
        <strain evidence="2">KH24</strain>
    </source>
</reference>
<organism evidence="2 3">
    <name type="scientific">Lysinibacillus piscis</name>
    <dbReference type="NCBI Taxonomy" id="2518931"/>
    <lineage>
        <taxon>Bacteria</taxon>
        <taxon>Bacillati</taxon>
        <taxon>Bacillota</taxon>
        <taxon>Bacilli</taxon>
        <taxon>Bacillales</taxon>
        <taxon>Bacillaceae</taxon>
        <taxon>Lysinibacillus</taxon>
    </lineage>
</organism>